<feature type="domain" description="Retrotransposon gag" evidence="4">
    <location>
        <begin position="1074"/>
        <end position="1130"/>
    </location>
</feature>
<feature type="compositionally biased region" description="Basic residues" evidence="2">
    <location>
        <begin position="926"/>
        <end position="944"/>
    </location>
</feature>
<dbReference type="EMBL" id="BQNB010012580">
    <property type="protein sequence ID" value="GJT05359.1"/>
    <property type="molecule type" value="Genomic_DNA"/>
</dbReference>
<dbReference type="Pfam" id="PF12971">
    <property type="entry name" value="NAGLU_N"/>
    <property type="match status" value="1"/>
</dbReference>
<dbReference type="InterPro" id="IPR007781">
    <property type="entry name" value="NAGLU"/>
</dbReference>
<evidence type="ECO:0000256" key="1">
    <source>
        <dbReference type="ARBA" id="ARBA00022801"/>
    </source>
</evidence>
<dbReference type="Gene3D" id="3.10.10.10">
    <property type="entry name" value="HIV Type 1 Reverse Transcriptase, subunit A, domain 1"/>
    <property type="match status" value="1"/>
</dbReference>
<organism evidence="8 9">
    <name type="scientific">Tanacetum coccineum</name>
    <dbReference type="NCBI Taxonomy" id="301880"/>
    <lineage>
        <taxon>Eukaryota</taxon>
        <taxon>Viridiplantae</taxon>
        <taxon>Streptophyta</taxon>
        <taxon>Embryophyta</taxon>
        <taxon>Tracheophyta</taxon>
        <taxon>Spermatophyta</taxon>
        <taxon>Magnoliopsida</taxon>
        <taxon>eudicotyledons</taxon>
        <taxon>Gunneridae</taxon>
        <taxon>Pentapetalae</taxon>
        <taxon>asterids</taxon>
        <taxon>campanulids</taxon>
        <taxon>Asterales</taxon>
        <taxon>Asteraceae</taxon>
        <taxon>Asteroideae</taxon>
        <taxon>Anthemideae</taxon>
        <taxon>Anthemidinae</taxon>
        <taxon>Tanacetum</taxon>
    </lineage>
</organism>
<feature type="region of interest" description="Disordered" evidence="2">
    <location>
        <begin position="905"/>
        <end position="1000"/>
    </location>
</feature>
<dbReference type="Pfam" id="PF12972">
    <property type="entry name" value="NAGLU_C"/>
    <property type="match status" value="1"/>
</dbReference>
<feature type="chain" id="PRO_5046770683" evidence="3">
    <location>
        <begin position="21"/>
        <end position="1521"/>
    </location>
</feature>
<evidence type="ECO:0000259" key="4">
    <source>
        <dbReference type="Pfam" id="PF03732"/>
    </source>
</evidence>
<reference evidence="8" key="1">
    <citation type="journal article" date="2022" name="Int. J. Mol. Sci.">
        <title>Draft Genome of Tanacetum Coccineum: Genomic Comparison of Closely Related Tanacetum-Family Plants.</title>
        <authorList>
            <person name="Yamashiro T."/>
            <person name="Shiraishi A."/>
            <person name="Nakayama K."/>
            <person name="Satake H."/>
        </authorList>
    </citation>
    <scope>NUCLEOTIDE SEQUENCE</scope>
</reference>
<keyword evidence="1" id="KW-0378">Hydrolase</keyword>
<dbReference type="Pfam" id="PF05089">
    <property type="entry name" value="NAGLU"/>
    <property type="match status" value="1"/>
</dbReference>
<evidence type="ECO:0000313" key="8">
    <source>
        <dbReference type="EMBL" id="GJT05359.1"/>
    </source>
</evidence>
<feature type="region of interest" description="Disordered" evidence="2">
    <location>
        <begin position="1013"/>
        <end position="1055"/>
    </location>
</feature>
<accession>A0ABQ5ATL8</accession>
<dbReference type="InterPro" id="IPR005162">
    <property type="entry name" value="Retrotrans_gag_dom"/>
</dbReference>
<reference evidence="8" key="2">
    <citation type="submission" date="2022-01" db="EMBL/GenBank/DDBJ databases">
        <authorList>
            <person name="Yamashiro T."/>
            <person name="Shiraishi A."/>
            <person name="Satake H."/>
            <person name="Nakayama K."/>
        </authorList>
    </citation>
    <scope>NUCLEOTIDE SEQUENCE</scope>
</reference>
<dbReference type="InterPro" id="IPR001611">
    <property type="entry name" value="Leu-rich_rpt"/>
</dbReference>
<proteinExistence type="predicted"/>
<dbReference type="InterPro" id="IPR024733">
    <property type="entry name" value="NAGLU_tim-barrel"/>
</dbReference>
<feature type="domain" description="Alpha-N-acetylglucosaminidase N-terminal" evidence="6">
    <location>
        <begin position="43"/>
        <end position="136"/>
    </location>
</feature>
<dbReference type="SUPFAM" id="SSF56672">
    <property type="entry name" value="DNA/RNA polymerases"/>
    <property type="match status" value="1"/>
</dbReference>
<keyword evidence="9" id="KW-1185">Reference proteome</keyword>
<name>A0ABQ5ATL8_9ASTR</name>
<dbReference type="InterPro" id="IPR032675">
    <property type="entry name" value="LRR_dom_sf"/>
</dbReference>
<dbReference type="PANTHER" id="PTHR12872:SF1">
    <property type="entry name" value="ALPHA-N-ACETYLGLUCOSAMINIDASE"/>
    <property type="match status" value="1"/>
</dbReference>
<feature type="signal peptide" evidence="3">
    <location>
        <begin position="1"/>
        <end position="20"/>
    </location>
</feature>
<dbReference type="InterPro" id="IPR043502">
    <property type="entry name" value="DNA/RNA_pol_sf"/>
</dbReference>
<dbReference type="Gene3D" id="3.80.10.10">
    <property type="entry name" value="Ribonuclease Inhibitor"/>
    <property type="match status" value="1"/>
</dbReference>
<dbReference type="Proteomes" id="UP001151760">
    <property type="component" value="Unassembled WGS sequence"/>
</dbReference>
<dbReference type="SUPFAM" id="SSF52058">
    <property type="entry name" value="L domain-like"/>
    <property type="match status" value="1"/>
</dbReference>
<dbReference type="Gene3D" id="1.20.120.670">
    <property type="entry name" value="N-acetyl-b-d-glucoasminidase"/>
    <property type="match status" value="1"/>
</dbReference>
<feature type="compositionally biased region" description="Polar residues" evidence="2">
    <location>
        <begin position="1022"/>
        <end position="1032"/>
    </location>
</feature>
<feature type="domain" description="Alpha-N-acetylglucosaminidase C-terminal" evidence="7">
    <location>
        <begin position="481"/>
        <end position="678"/>
    </location>
</feature>
<dbReference type="Pfam" id="PF13855">
    <property type="entry name" value="LRR_8"/>
    <property type="match status" value="1"/>
</dbReference>
<evidence type="ECO:0000313" key="9">
    <source>
        <dbReference type="Proteomes" id="UP001151760"/>
    </source>
</evidence>
<evidence type="ECO:0000259" key="6">
    <source>
        <dbReference type="Pfam" id="PF12971"/>
    </source>
</evidence>
<dbReference type="Gene3D" id="3.30.379.10">
    <property type="entry name" value="Chitobiase/beta-hexosaminidase domain 2-like"/>
    <property type="match status" value="1"/>
</dbReference>
<sequence>MFNTKSYLLIILLLVPLSSSSSIDGFSKILDTHKPSSLSQESAAKGLLKRLLPTHLSSFEFKIISKDVCGGKSCFWVTNYENPSDGSPEIVVQGTTAVEIASGLYWYLKYLCGAHVSWDKTGGVQLASIPPPGSLPHVIKEGIMIKRPVPWNYYQNVVTSSYSYVWWDWERWEKEIDWMALQGINLPLAFTGQESIWQKVFMDFNISAQDLNNFFGGPAFLAWARMGNLHAWGGPLSQNWLDQQLALQKQILARMIELGMTPVLPSFSGNVPAALRNIFPSSNITRLGDWNTVNANPRWCCTYLLDPSDPLFIQIGEAFVKKQIEVYGHVTDIYNCDTFNENSPPTSDPAYISTLGSAVFEAMSKANKNAVWLMQALLHSVPFGKMIVLDLFADVKPVWKSSSQFYGTPYVWCMLHNFGGNIEMYGVLDTLASGPIVARASENSTMVGVGMCMEGIEHNPVVYELMPEMAFRKDKVNVKDWLNVYSHRRYGKTVKQAEAAWDILHQTIYNCSDGIADHNTDYIVKFPDWDPSSDTYSSFSRQNNKKSLITMHRNRRFVLSEVKSTLPQPHMWYSNSDSIKALKLLIEAGEDLAGSLTYRYDLVDLTRQVLSKFANQVYLDALIAFQRKDMVALKSHSQKFEQLIMDIDQLLAADDNFLLGTWLESAKKLALTPQEKRQVMSFPPLIDLSHNFINGPIWREFENLKRLHVLDLKHNNLSGGIPSELSGMTSIGTLDLSYNNLSGGIPSELVGLSFLSRFSVAYNDLSGTIPNGGQFATFANSSFEGNKELCVMTYNGYTRPLGLGNHHQSLVGAIRGTANTIAFPKILTMSTNEQTPLSQLTSVVRNTLEKEQVSQDLGSPASDEALREYCDRNYNQLLPIIAEKVHQEKVQQENLKAVKARLNFEEASQHSESGTPSRGRDLKERLRSRHVRSRSGSLKPRRHHSESPRKKGPERKMVFKRLEKGVFHRLRDKGKSISTYSNDSRRQSYHSSRRDTESCYQSSCPKETEFAFEKRHNKRVSSRSTEALSESEGSAGGHWKSKPKRQKSSIEDDLSQPWATAKTERWVMPTWCHMFNSTLTGNARVWFDDLPQESINSYDDLKKAFLENYLQQKKCIKDPVEIHNIKQRDGEIHGGIRAEQEAGQKKGGFQNQQRPEQKQDRFTLLTKNQKKSWLWTKGIGHTNDECMHLKRQIEEMLKAGKLSHLIKELKQSSEKDQAKRVAKQKITQTFSLESVISFPPLGEEDGTEGPMIIEAEMGGHFVHRMYVDIGSSLEILYEHYFNRFRPEVRSQMIPATTPLVGFSGEIIWPLGQISLLVKIGDEEHSMFAWMNFMVVRSPSPYNGIIGRPGVRRIQAVPSTAHGMLKFPVAGGTVTLRSSRIIPLECIMVSGPGVPHPVINQVTKEKIQVAIDPKYLEQTIAIDTTLTEEGRKELCGLLRRNLNIFYWKPADMTGVPRHIGKHKLNIREGCLPVRQKKRGQAPKRNKAIYEEVEKLVDAGIMKEVHYHSWLSNLVMVKKHDDS</sequence>
<gene>
    <name evidence="8" type="ORF">Tco_0839821</name>
</gene>
<dbReference type="InterPro" id="IPR024240">
    <property type="entry name" value="NAGLU_N"/>
</dbReference>
<dbReference type="InterPro" id="IPR024732">
    <property type="entry name" value="NAGLU_C"/>
</dbReference>
<evidence type="ECO:0000259" key="5">
    <source>
        <dbReference type="Pfam" id="PF05089"/>
    </source>
</evidence>
<keyword evidence="3" id="KW-0732">Signal</keyword>
<dbReference type="InterPro" id="IPR029018">
    <property type="entry name" value="Hex-like_dom2"/>
</dbReference>
<evidence type="ECO:0000259" key="7">
    <source>
        <dbReference type="Pfam" id="PF12972"/>
    </source>
</evidence>
<feature type="compositionally biased region" description="Basic and acidic residues" evidence="2">
    <location>
        <begin position="945"/>
        <end position="966"/>
    </location>
</feature>
<evidence type="ECO:0000256" key="2">
    <source>
        <dbReference type="SAM" id="MobiDB-lite"/>
    </source>
</evidence>
<dbReference type="Gene3D" id="3.20.20.80">
    <property type="entry name" value="Glycosidases"/>
    <property type="match status" value="1"/>
</dbReference>
<comment type="caution">
    <text evidence="8">The sequence shown here is derived from an EMBL/GenBank/DDBJ whole genome shotgun (WGS) entry which is preliminary data.</text>
</comment>
<dbReference type="PANTHER" id="PTHR12872">
    <property type="entry name" value="ALPHA-N-ACETYLGLUCOSAMINIDASE"/>
    <property type="match status" value="1"/>
</dbReference>
<dbReference type="Pfam" id="PF03732">
    <property type="entry name" value="Retrotrans_gag"/>
    <property type="match status" value="1"/>
</dbReference>
<protein>
    <submittedName>
        <fullName evidence="8">Alpha-N-acetylglucosaminidase</fullName>
    </submittedName>
</protein>
<evidence type="ECO:0000256" key="3">
    <source>
        <dbReference type="SAM" id="SignalP"/>
    </source>
</evidence>
<feature type="domain" description="Alpha-N-acetylglucosaminidase tim-barrel" evidence="5">
    <location>
        <begin position="153"/>
        <end position="472"/>
    </location>
</feature>